<proteinExistence type="predicted"/>
<protein>
    <submittedName>
        <fullName evidence="1">Uncharacterized protein</fullName>
    </submittedName>
</protein>
<gene>
    <name evidence="1" type="ORF">IAD06_09555</name>
</gene>
<reference evidence="1" key="1">
    <citation type="submission" date="2020-10" db="EMBL/GenBank/DDBJ databases">
        <authorList>
            <person name="Gilroy R."/>
        </authorList>
    </citation>
    <scope>NUCLEOTIDE SEQUENCE</scope>
    <source>
        <strain evidence="1">21143</strain>
    </source>
</reference>
<organism evidence="1 2">
    <name type="scientific">Candidatus Caccoplasma intestinavium</name>
    <dbReference type="NCBI Taxonomy" id="2840716"/>
    <lineage>
        <taxon>Bacteria</taxon>
        <taxon>Pseudomonadati</taxon>
        <taxon>Bacteroidota</taxon>
        <taxon>Bacteroidia</taxon>
        <taxon>Bacteroidales</taxon>
        <taxon>Bacteroidaceae</taxon>
        <taxon>Bacteroidaceae incertae sedis</taxon>
        <taxon>Candidatus Caccoplasma</taxon>
    </lineage>
</organism>
<sequence>MLIFLSYAAMDYFLIEPYEQKRKELWAPRKHKSHFNIDPNRSPKEISDMDYVNRTVTYIAPMPKDTILPPSPVPKLSKEDYLEEPLNLYEDYSKHSTTIITTKKSTLAKVALIKCLTHPILCL</sequence>
<evidence type="ECO:0000313" key="1">
    <source>
        <dbReference type="EMBL" id="HIT40261.1"/>
    </source>
</evidence>
<name>A0A9D1GGC2_9BACT</name>
<dbReference type="Proteomes" id="UP000886722">
    <property type="component" value="Unassembled WGS sequence"/>
</dbReference>
<accession>A0A9D1GGC2</accession>
<evidence type="ECO:0000313" key="2">
    <source>
        <dbReference type="Proteomes" id="UP000886722"/>
    </source>
</evidence>
<reference evidence="1" key="2">
    <citation type="journal article" date="2021" name="PeerJ">
        <title>Extensive microbial diversity within the chicken gut microbiome revealed by metagenomics and culture.</title>
        <authorList>
            <person name="Gilroy R."/>
            <person name="Ravi A."/>
            <person name="Getino M."/>
            <person name="Pursley I."/>
            <person name="Horton D.L."/>
            <person name="Alikhan N.F."/>
            <person name="Baker D."/>
            <person name="Gharbi K."/>
            <person name="Hall N."/>
            <person name="Watson M."/>
            <person name="Adriaenssens E.M."/>
            <person name="Foster-Nyarko E."/>
            <person name="Jarju S."/>
            <person name="Secka A."/>
            <person name="Antonio M."/>
            <person name="Oren A."/>
            <person name="Chaudhuri R.R."/>
            <person name="La Ragione R."/>
            <person name="Hildebrand F."/>
            <person name="Pallen M.J."/>
        </authorList>
    </citation>
    <scope>NUCLEOTIDE SEQUENCE</scope>
    <source>
        <strain evidence="1">21143</strain>
    </source>
</reference>
<dbReference type="EMBL" id="DVKT01000070">
    <property type="protein sequence ID" value="HIT40261.1"/>
    <property type="molecule type" value="Genomic_DNA"/>
</dbReference>
<dbReference type="AlphaFoldDB" id="A0A9D1GGC2"/>
<comment type="caution">
    <text evidence="1">The sequence shown here is derived from an EMBL/GenBank/DDBJ whole genome shotgun (WGS) entry which is preliminary data.</text>
</comment>